<evidence type="ECO:0000313" key="2">
    <source>
        <dbReference type="Proteomes" id="UP001319874"/>
    </source>
</evidence>
<reference evidence="1 2" key="1">
    <citation type="journal article" date="2022" name="Front. Microbiol.">
        <title>Identification and characterization of a novel class of self-sufficient cytochrome P450 hydroxylase involved in cyclohexanecarboxylate degradation in Paraburkholderia terrae strain KU-64.</title>
        <authorList>
            <person name="Yamamoto T."/>
            <person name="Hasegawa Y."/>
            <person name="Iwaki H."/>
        </authorList>
    </citation>
    <scope>NUCLEOTIDE SEQUENCE [LARGE SCALE GENOMIC DNA]</scope>
    <source>
        <strain evidence="1 2">KU-64</strain>
    </source>
</reference>
<gene>
    <name evidence="1" type="ORF">PTKU64_85110</name>
</gene>
<accession>A0ABN6JV39</accession>
<sequence length="66" mass="7099">MGGRAKRTSRAWAGTIKTGGVDRPVVGRDTITLCPTTVLSVRMGRMLAADEAQRTNVHGGIILHKR</sequence>
<keyword evidence="2" id="KW-1185">Reference proteome</keyword>
<organism evidence="1 2">
    <name type="scientific">Paraburkholderia terrae</name>
    <dbReference type="NCBI Taxonomy" id="311230"/>
    <lineage>
        <taxon>Bacteria</taxon>
        <taxon>Pseudomonadati</taxon>
        <taxon>Pseudomonadota</taxon>
        <taxon>Betaproteobacteria</taxon>
        <taxon>Burkholderiales</taxon>
        <taxon>Burkholderiaceae</taxon>
        <taxon>Paraburkholderia</taxon>
    </lineage>
</organism>
<proteinExistence type="predicted"/>
<dbReference type="Proteomes" id="UP001319874">
    <property type="component" value="Chromosome 4"/>
</dbReference>
<dbReference type="EMBL" id="AP024958">
    <property type="protein sequence ID" value="BCZ84836.1"/>
    <property type="molecule type" value="Genomic_DNA"/>
</dbReference>
<evidence type="ECO:0000313" key="1">
    <source>
        <dbReference type="EMBL" id="BCZ84836.1"/>
    </source>
</evidence>
<name>A0ABN6JV39_9BURK</name>
<protein>
    <submittedName>
        <fullName evidence="1">Uncharacterized protein</fullName>
    </submittedName>
</protein>